<protein>
    <submittedName>
        <fullName evidence="1">Uncharacterized protein</fullName>
    </submittedName>
</protein>
<dbReference type="EMBL" id="BMAC01000022">
    <property type="protein sequence ID" value="GFP80708.1"/>
    <property type="molecule type" value="Genomic_DNA"/>
</dbReference>
<dbReference type="Proteomes" id="UP000653305">
    <property type="component" value="Unassembled WGS sequence"/>
</dbReference>
<comment type="caution">
    <text evidence="1">The sequence shown here is derived from an EMBL/GenBank/DDBJ whole genome shotgun (WGS) entry which is preliminary data.</text>
</comment>
<proteinExistence type="predicted"/>
<keyword evidence="2" id="KW-1185">Reference proteome</keyword>
<accession>A0A830B6S9</accession>
<name>A0A830B6S9_9LAMI</name>
<gene>
    <name evidence="1" type="ORF">PHJA_000214100</name>
</gene>
<dbReference type="OrthoDB" id="1916925at2759"/>
<evidence type="ECO:0000313" key="2">
    <source>
        <dbReference type="Proteomes" id="UP000653305"/>
    </source>
</evidence>
<reference evidence="1" key="1">
    <citation type="submission" date="2020-07" db="EMBL/GenBank/DDBJ databases">
        <title>Ethylene signaling mediates host invasion by parasitic plants.</title>
        <authorList>
            <person name="Yoshida S."/>
        </authorList>
    </citation>
    <scope>NUCLEOTIDE SEQUENCE</scope>
    <source>
        <strain evidence="1">Okayama</strain>
    </source>
</reference>
<evidence type="ECO:0000313" key="1">
    <source>
        <dbReference type="EMBL" id="GFP80708.1"/>
    </source>
</evidence>
<dbReference type="AlphaFoldDB" id="A0A830B6S9"/>
<organism evidence="1 2">
    <name type="scientific">Phtheirospermum japonicum</name>
    <dbReference type="NCBI Taxonomy" id="374723"/>
    <lineage>
        <taxon>Eukaryota</taxon>
        <taxon>Viridiplantae</taxon>
        <taxon>Streptophyta</taxon>
        <taxon>Embryophyta</taxon>
        <taxon>Tracheophyta</taxon>
        <taxon>Spermatophyta</taxon>
        <taxon>Magnoliopsida</taxon>
        <taxon>eudicotyledons</taxon>
        <taxon>Gunneridae</taxon>
        <taxon>Pentapetalae</taxon>
        <taxon>asterids</taxon>
        <taxon>lamiids</taxon>
        <taxon>Lamiales</taxon>
        <taxon>Orobanchaceae</taxon>
        <taxon>Orobanchaceae incertae sedis</taxon>
        <taxon>Phtheirospermum</taxon>
    </lineage>
</organism>
<sequence length="69" mass="7949">MEQGKSDPDVDSISRHPKLEELSMSAEFSDWFKSYWKSPSLPVRSDSSLFSWALEPFELILKEDHCGDV</sequence>